<evidence type="ECO:0000313" key="1">
    <source>
        <dbReference type="EMBL" id="MDV2886291.1"/>
    </source>
</evidence>
<evidence type="ECO:0008006" key="3">
    <source>
        <dbReference type="Google" id="ProtNLM"/>
    </source>
</evidence>
<evidence type="ECO:0000313" key="2">
    <source>
        <dbReference type="Proteomes" id="UP001285636"/>
    </source>
</evidence>
<dbReference type="NCBIfam" id="TIGR03826">
    <property type="entry name" value="YvyF"/>
    <property type="match status" value="1"/>
</dbReference>
<sequence>MKNVANCPKCGTIFVKALRPICNACYKEQEENYDKVSRFMRRKQNRMASIREVHEKTEVPLEQIHQFVKEGRILVTHFPNMGYPCESCGTLIQQGRICESCKGNITGGLEQIEKEKEFKDRVVENLKAEERAKNKTYHSLDDRFDK</sequence>
<name>A0AAJ2U337_ALKPS</name>
<reference evidence="1" key="1">
    <citation type="submission" date="2023-10" db="EMBL/GenBank/DDBJ databases">
        <title>Screening of Alkalihalophilus pseudofirmusBZ-TG-HK211 and Its Alleviation of Salt Stress on Rapeseed Growth.</title>
        <authorList>
            <person name="Zhao B."/>
            <person name="Guo T."/>
        </authorList>
    </citation>
    <scope>NUCLEOTIDE SEQUENCE</scope>
    <source>
        <strain evidence="1">BZ-TG-HK211</strain>
    </source>
</reference>
<gene>
    <name evidence="1" type="ORF">RYX45_13965</name>
</gene>
<dbReference type="Proteomes" id="UP001285636">
    <property type="component" value="Unassembled WGS sequence"/>
</dbReference>
<dbReference type="AlphaFoldDB" id="A0AAJ2U337"/>
<proteinExistence type="predicted"/>
<organism evidence="1 2">
    <name type="scientific">Alkalihalophilus pseudofirmus</name>
    <name type="common">Bacillus pseudofirmus</name>
    <dbReference type="NCBI Taxonomy" id="79885"/>
    <lineage>
        <taxon>Bacteria</taxon>
        <taxon>Bacillati</taxon>
        <taxon>Bacillota</taxon>
        <taxon>Bacilli</taxon>
        <taxon>Bacillales</taxon>
        <taxon>Bacillaceae</taxon>
        <taxon>Alkalihalophilus</taxon>
    </lineage>
</organism>
<dbReference type="InterPro" id="IPR022258">
    <property type="entry name" value="Flagellar_operon_YvyF"/>
</dbReference>
<protein>
    <recommendedName>
        <fullName evidence="3">Flagellar protein</fullName>
    </recommendedName>
</protein>
<dbReference type="EMBL" id="JAWJAY010000003">
    <property type="protein sequence ID" value="MDV2886291.1"/>
    <property type="molecule type" value="Genomic_DNA"/>
</dbReference>
<comment type="caution">
    <text evidence="1">The sequence shown here is derived from an EMBL/GenBank/DDBJ whole genome shotgun (WGS) entry which is preliminary data.</text>
</comment>
<accession>A0AAJ2U337</accession>
<dbReference type="RefSeq" id="WP_323467087.1">
    <property type="nucleotide sequence ID" value="NZ_CP144224.1"/>
</dbReference>